<evidence type="ECO:0000256" key="2">
    <source>
        <dbReference type="SAM" id="SignalP"/>
    </source>
</evidence>
<feature type="chain" id="PRO_5042140247" description="Immunoglobulin domain-containing protein" evidence="2">
    <location>
        <begin position="22"/>
        <end position="199"/>
    </location>
</feature>
<organism evidence="4 5">
    <name type="scientific">Hemibagrus guttatus</name>
    <dbReference type="NCBI Taxonomy" id="175788"/>
    <lineage>
        <taxon>Eukaryota</taxon>
        <taxon>Metazoa</taxon>
        <taxon>Chordata</taxon>
        <taxon>Craniata</taxon>
        <taxon>Vertebrata</taxon>
        <taxon>Euteleostomi</taxon>
        <taxon>Actinopterygii</taxon>
        <taxon>Neopterygii</taxon>
        <taxon>Teleostei</taxon>
        <taxon>Ostariophysi</taxon>
        <taxon>Siluriformes</taxon>
        <taxon>Bagridae</taxon>
        <taxon>Hemibagrus</taxon>
    </lineage>
</organism>
<reference evidence="4" key="1">
    <citation type="submission" date="2023-06" db="EMBL/GenBank/DDBJ databases">
        <title>Male Hemibagrus guttatus genome.</title>
        <authorList>
            <person name="Bian C."/>
        </authorList>
    </citation>
    <scope>NUCLEOTIDE SEQUENCE</scope>
    <source>
        <strain evidence="4">Male_cb2023</strain>
        <tissue evidence="4">Muscle</tissue>
    </source>
</reference>
<keyword evidence="1" id="KW-0812">Transmembrane</keyword>
<dbReference type="Gene3D" id="2.60.40.10">
    <property type="entry name" value="Immunoglobulins"/>
    <property type="match status" value="1"/>
</dbReference>
<keyword evidence="5" id="KW-1185">Reference proteome</keyword>
<name>A0AAE0R634_9TELE</name>
<feature type="signal peptide" evidence="2">
    <location>
        <begin position="1"/>
        <end position="21"/>
    </location>
</feature>
<dbReference type="EMBL" id="JAUCMX010000006">
    <property type="protein sequence ID" value="KAK3543858.1"/>
    <property type="molecule type" value="Genomic_DNA"/>
</dbReference>
<dbReference type="SMART" id="SM00409">
    <property type="entry name" value="IG"/>
    <property type="match status" value="1"/>
</dbReference>
<dbReference type="Proteomes" id="UP001274896">
    <property type="component" value="Unassembled WGS sequence"/>
</dbReference>
<dbReference type="PROSITE" id="PS51257">
    <property type="entry name" value="PROKAR_LIPOPROTEIN"/>
    <property type="match status" value="1"/>
</dbReference>
<dbReference type="InterPro" id="IPR013783">
    <property type="entry name" value="Ig-like_fold"/>
</dbReference>
<gene>
    <name evidence="4" type="ORF">QTP70_030062</name>
</gene>
<dbReference type="InterPro" id="IPR003599">
    <property type="entry name" value="Ig_sub"/>
</dbReference>
<keyword evidence="2" id="KW-0732">Signal</keyword>
<evidence type="ECO:0000259" key="3">
    <source>
        <dbReference type="SMART" id="SM00409"/>
    </source>
</evidence>
<evidence type="ECO:0000313" key="4">
    <source>
        <dbReference type="EMBL" id="KAK3543858.1"/>
    </source>
</evidence>
<sequence length="199" mass="22222">MSRSAVLVWLLAVSCMDSRAAEPIQTLSVNVGERVMLPCPCAEDTKQFAWQIGEEMVVNHCCVDKYPLNKTYGKRTQVFLLNTKGNCSLLLHDVSLNDQKTFTCHVFEGEHTGNTYIKESHNVVLKVEDITKENDQSPQNGQYTQDPSTGFAVGVPLSLILVILTVVIVALLIRKRQRRSKMGVIYSPQAMAEMNHTPV</sequence>
<dbReference type="SUPFAM" id="SSF48726">
    <property type="entry name" value="Immunoglobulin"/>
    <property type="match status" value="1"/>
</dbReference>
<keyword evidence="1" id="KW-0472">Membrane</keyword>
<evidence type="ECO:0000313" key="5">
    <source>
        <dbReference type="Proteomes" id="UP001274896"/>
    </source>
</evidence>
<feature type="domain" description="Immunoglobulin" evidence="3">
    <location>
        <begin position="24"/>
        <end position="128"/>
    </location>
</feature>
<dbReference type="InterPro" id="IPR036179">
    <property type="entry name" value="Ig-like_dom_sf"/>
</dbReference>
<dbReference type="Pfam" id="PF07686">
    <property type="entry name" value="V-set"/>
    <property type="match status" value="1"/>
</dbReference>
<proteinExistence type="predicted"/>
<accession>A0AAE0R634</accession>
<evidence type="ECO:0000256" key="1">
    <source>
        <dbReference type="SAM" id="Phobius"/>
    </source>
</evidence>
<comment type="caution">
    <text evidence="4">The sequence shown here is derived from an EMBL/GenBank/DDBJ whole genome shotgun (WGS) entry which is preliminary data.</text>
</comment>
<dbReference type="CDD" id="cd12087">
    <property type="entry name" value="TM_EGFR-like"/>
    <property type="match status" value="1"/>
</dbReference>
<keyword evidence="1" id="KW-1133">Transmembrane helix</keyword>
<dbReference type="AlphaFoldDB" id="A0AAE0R634"/>
<dbReference type="InterPro" id="IPR013106">
    <property type="entry name" value="Ig_V-set"/>
</dbReference>
<protein>
    <recommendedName>
        <fullName evidence="3">Immunoglobulin domain-containing protein</fullName>
    </recommendedName>
</protein>
<feature type="transmembrane region" description="Helical" evidence="1">
    <location>
        <begin position="151"/>
        <end position="173"/>
    </location>
</feature>